<reference evidence="11 12" key="1">
    <citation type="submission" date="2016-10" db="EMBL/GenBank/DDBJ databases">
        <authorList>
            <person name="de Groot N.N."/>
        </authorList>
    </citation>
    <scope>NUCLEOTIDE SEQUENCE [LARGE SCALE GENOMIC DNA]</scope>
    <source>
        <strain evidence="11 12">CGMCC 1.3430</strain>
    </source>
</reference>
<keyword evidence="9" id="KW-0732">Signal</keyword>
<dbReference type="AlphaFoldDB" id="A0A1H3Z888"/>
<dbReference type="EC" id="3.4.11.10" evidence="8"/>
<evidence type="ECO:0000313" key="11">
    <source>
        <dbReference type="EMBL" id="SEA19728.1"/>
    </source>
</evidence>
<feature type="chain" id="PRO_5011719680" description="Probable cytosol aminopeptidase" evidence="9">
    <location>
        <begin position="26"/>
        <end position="523"/>
    </location>
</feature>
<dbReference type="GO" id="GO:0070006">
    <property type="term" value="F:metalloaminopeptidase activity"/>
    <property type="evidence" value="ECO:0007669"/>
    <property type="project" value="InterPro"/>
</dbReference>
<feature type="binding site" evidence="8">
    <location>
        <position position="294"/>
    </location>
    <ligand>
        <name>Mn(2+)</name>
        <dbReference type="ChEBI" id="CHEBI:29035"/>
        <label>1</label>
    </ligand>
</feature>
<evidence type="ECO:0000256" key="8">
    <source>
        <dbReference type="HAMAP-Rule" id="MF_00181"/>
    </source>
</evidence>
<dbReference type="PANTHER" id="PTHR11963">
    <property type="entry name" value="LEUCINE AMINOPEPTIDASE-RELATED"/>
    <property type="match status" value="1"/>
</dbReference>
<keyword evidence="8" id="KW-0479">Metal-binding</keyword>
<feature type="binding site" evidence="8">
    <location>
        <position position="372"/>
    </location>
    <ligand>
        <name>Mn(2+)</name>
        <dbReference type="ChEBI" id="CHEBI:29035"/>
        <label>1</label>
    </ligand>
</feature>
<dbReference type="Gene3D" id="3.40.630.10">
    <property type="entry name" value="Zn peptidases"/>
    <property type="match status" value="1"/>
</dbReference>
<dbReference type="SUPFAM" id="SSF52949">
    <property type="entry name" value="Macro domain-like"/>
    <property type="match status" value="1"/>
</dbReference>
<name>A0A1H3Z888_ALKAM</name>
<dbReference type="OrthoDB" id="9809354at2"/>
<evidence type="ECO:0000256" key="3">
    <source>
        <dbReference type="ARBA" id="ARBA00009528"/>
    </source>
</evidence>
<feature type="binding site" evidence="8">
    <location>
        <position position="374"/>
    </location>
    <ligand>
        <name>Mn(2+)</name>
        <dbReference type="ChEBI" id="CHEBI:29035"/>
        <label>1</label>
    </ligand>
</feature>
<dbReference type="EC" id="3.4.11.1" evidence="8"/>
<evidence type="ECO:0000256" key="5">
    <source>
        <dbReference type="ARBA" id="ARBA00022670"/>
    </source>
</evidence>
<evidence type="ECO:0000256" key="6">
    <source>
        <dbReference type="ARBA" id="ARBA00022801"/>
    </source>
</evidence>
<dbReference type="RefSeq" id="WP_091339787.1">
    <property type="nucleotide sequence ID" value="NZ_FNRM01000002.1"/>
</dbReference>
<dbReference type="CDD" id="cd00433">
    <property type="entry name" value="Peptidase_M17"/>
    <property type="match status" value="1"/>
</dbReference>
<dbReference type="InterPro" id="IPR023042">
    <property type="entry name" value="Peptidase_M17_leu_NH2_pept"/>
</dbReference>
<evidence type="ECO:0000313" key="12">
    <source>
        <dbReference type="Proteomes" id="UP000198773"/>
    </source>
</evidence>
<comment type="cofactor">
    <cofactor evidence="8">
        <name>Mn(2+)</name>
        <dbReference type="ChEBI" id="CHEBI:29035"/>
    </cofactor>
    <text evidence="8">Binds 2 manganese ions per subunit.</text>
</comment>
<comment type="similarity">
    <text evidence="3 8">Belongs to the peptidase M17 family.</text>
</comment>
<comment type="subcellular location">
    <subcellularLocation>
        <location evidence="8">Cytoplasm</location>
    </subcellularLocation>
</comment>
<feature type="binding site" evidence="8">
    <location>
        <position position="374"/>
    </location>
    <ligand>
        <name>Mn(2+)</name>
        <dbReference type="ChEBI" id="CHEBI:29035"/>
        <label>2</label>
    </ligand>
</feature>
<keyword evidence="7 8" id="KW-0464">Manganese</keyword>
<feature type="domain" description="Cytosol aminopeptidase" evidence="10">
    <location>
        <begin position="370"/>
        <end position="377"/>
    </location>
</feature>
<dbReference type="GO" id="GO:0006508">
    <property type="term" value="P:proteolysis"/>
    <property type="evidence" value="ECO:0007669"/>
    <property type="project" value="UniProtKB-KW"/>
</dbReference>
<feature type="signal peptide" evidence="9">
    <location>
        <begin position="1"/>
        <end position="25"/>
    </location>
</feature>
<keyword evidence="8" id="KW-0963">Cytoplasm</keyword>
<keyword evidence="6 8" id="KW-0378">Hydrolase</keyword>
<dbReference type="GO" id="GO:0005737">
    <property type="term" value="C:cytoplasm"/>
    <property type="evidence" value="ECO:0007669"/>
    <property type="project" value="UniProtKB-SubCell"/>
</dbReference>
<evidence type="ECO:0000256" key="4">
    <source>
        <dbReference type="ARBA" id="ARBA00022438"/>
    </source>
</evidence>
<dbReference type="Proteomes" id="UP000198773">
    <property type="component" value="Unassembled WGS sequence"/>
</dbReference>
<dbReference type="HAMAP" id="MF_00181">
    <property type="entry name" value="Cytosol_peptidase_M17"/>
    <property type="match status" value="1"/>
</dbReference>
<dbReference type="PRINTS" id="PR00481">
    <property type="entry name" value="LAMNOPPTDASE"/>
</dbReference>
<dbReference type="EMBL" id="FNRM01000002">
    <property type="protein sequence ID" value="SEA19728.1"/>
    <property type="molecule type" value="Genomic_DNA"/>
</dbReference>
<proteinExistence type="inferred from homology"/>
<comment type="function">
    <text evidence="8">Presumably involved in the processing and regular turnover of intracellular proteins. Catalyzes the removal of unsubstituted N-terminal amino acids from various peptides.</text>
</comment>
<dbReference type="PROSITE" id="PS00631">
    <property type="entry name" value="CYTOSOL_AP"/>
    <property type="match status" value="1"/>
</dbReference>
<dbReference type="STRING" id="152573.SAMN04488051_10263"/>
<evidence type="ECO:0000256" key="1">
    <source>
        <dbReference type="ARBA" id="ARBA00000135"/>
    </source>
</evidence>
<comment type="catalytic activity">
    <reaction evidence="1 8">
        <text>Release of an N-terminal amino acid, Xaa-|-Yaa-, in which Xaa is preferably Leu, but may be other amino acids including Pro although not Arg or Lys, and Yaa may be Pro. Amino acid amides and methyl esters are also readily hydrolyzed, but rates on arylamides are exceedingly low.</text>
        <dbReference type="EC" id="3.4.11.1"/>
    </reaction>
</comment>
<dbReference type="PANTHER" id="PTHR11963:SF23">
    <property type="entry name" value="CYTOSOL AMINOPEPTIDASE"/>
    <property type="match status" value="1"/>
</dbReference>
<dbReference type="GO" id="GO:0030145">
    <property type="term" value="F:manganese ion binding"/>
    <property type="evidence" value="ECO:0007669"/>
    <property type="project" value="UniProtKB-UniRule"/>
</dbReference>
<dbReference type="InterPro" id="IPR008283">
    <property type="entry name" value="Peptidase_M17_N"/>
</dbReference>
<dbReference type="Pfam" id="PF00883">
    <property type="entry name" value="Peptidase_M17"/>
    <property type="match status" value="1"/>
</dbReference>
<feature type="active site" evidence="8">
    <location>
        <position position="301"/>
    </location>
</feature>
<keyword evidence="4 8" id="KW-0031">Aminopeptidase</keyword>
<dbReference type="Gene3D" id="3.40.220.10">
    <property type="entry name" value="Leucine Aminopeptidase, subunit E, domain 1"/>
    <property type="match status" value="1"/>
</dbReference>
<comment type="catalytic activity">
    <reaction evidence="2 8">
        <text>Release of an N-terminal amino acid, preferentially leucine, but not glutamic or aspartic acids.</text>
        <dbReference type="EC" id="3.4.11.10"/>
    </reaction>
</comment>
<dbReference type="Pfam" id="PF02789">
    <property type="entry name" value="Peptidase_M17_N"/>
    <property type="match status" value="1"/>
</dbReference>
<sequence length="523" mass="55420">MKTLLALSIGAVLAGSTLLSTSVSAVTPAPYIHTQFSVTESMQQADLLVVLVPEDSGELRLSGWDRASRNHINRAISVAAFDGKAGSQLEIVAPVGLNYGRVLLLGVGNPAELTRVKAEDMGASLSSWVNGTKAETVHVHSQLIANASDNHRITAAMSHGVELRNYRFDRFKSQPDERPAQRYSWQVALATDARAQIEQKQALAQGVFTARELTNLPGSSGYPEAFANFAKAVLEPMGVEVTILGPEQVKALGMGSLYGVSQGSDMKAHLLVARWRGNNDEAPIALVGKGNTFDTGGYNLKTQAASILRMHTDKAGGAAVVGAIQALAGQKAEAHVVGVVPLSINMISGTAQLPGDVVTAGDGSTIEIGNTDAEGRLILADGIWYAREHIKPRAIVDIATLTGAKVGALGTSYSALFTKDQQIETTLREAGELVQERVWPMPLDGYDTIVRSRIADRINTGSPGAQAGAIFLQHFAGDIPWAHIDMAGDAFNASASGIHPEGSSGYGVRLLTEWVKLFQAQQN</sequence>
<evidence type="ECO:0000256" key="2">
    <source>
        <dbReference type="ARBA" id="ARBA00000967"/>
    </source>
</evidence>
<accession>A0A1H3Z888</accession>
<evidence type="ECO:0000259" key="10">
    <source>
        <dbReference type="PROSITE" id="PS00631"/>
    </source>
</evidence>
<organism evidence="11 12">
    <name type="scientific">Alkalimonas amylolytica</name>
    <dbReference type="NCBI Taxonomy" id="152573"/>
    <lineage>
        <taxon>Bacteria</taxon>
        <taxon>Pseudomonadati</taxon>
        <taxon>Pseudomonadota</taxon>
        <taxon>Gammaproteobacteria</taxon>
        <taxon>Alkalimonas</taxon>
    </lineage>
</organism>
<dbReference type="InterPro" id="IPR011356">
    <property type="entry name" value="Leucine_aapep/pepB"/>
</dbReference>
<dbReference type="InterPro" id="IPR043472">
    <property type="entry name" value="Macro_dom-like"/>
</dbReference>
<keyword evidence="12" id="KW-1185">Reference proteome</keyword>
<evidence type="ECO:0000256" key="9">
    <source>
        <dbReference type="SAM" id="SignalP"/>
    </source>
</evidence>
<dbReference type="InterPro" id="IPR000819">
    <property type="entry name" value="Peptidase_M17_C"/>
</dbReference>
<feature type="binding site" evidence="8">
    <location>
        <position position="294"/>
    </location>
    <ligand>
        <name>Mn(2+)</name>
        <dbReference type="ChEBI" id="CHEBI:29035"/>
        <label>2</label>
    </ligand>
</feature>
<evidence type="ECO:0000256" key="7">
    <source>
        <dbReference type="ARBA" id="ARBA00023211"/>
    </source>
</evidence>
<keyword evidence="5 8" id="KW-0645">Protease</keyword>
<feature type="binding site" evidence="8">
    <location>
        <position position="313"/>
    </location>
    <ligand>
        <name>Mn(2+)</name>
        <dbReference type="ChEBI" id="CHEBI:29035"/>
        <label>2</label>
    </ligand>
</feature>
<feature type="binding site" evidence="8">
    <location>
        <position position="289"/>
    </location>
    <ligand>
        <name>Mn(2+)</name>
        <dbReference type="ChEBI" id="CHEBI:29035"/>
        <label>2</label>
    </ligand>
</feature>
<feature type="active site" evidence="8">
    <location>
        <position position="376"/>
    </location>
</feature>
<dbReference type="SUPFAM" id="SSF53187">
    <property type="entry name" value="Zn-dependent exopeptidases"/>
    <property type="match status" value="1"/>
</dbReference>
<protein>
    <recommendedName>
        <fullName evidence="8">Probable cytosol aminopeptidase</fullName>
        <ecNumber evidence="8">3.4.11.1</ecNumber>
    </recommendedName>
    <alternativeName>
        <fullName evidence="8">Leucine aminopeptidase</fullName>
        <shortName evidence="8">LAP</shortName>
        <ecNumber evidence="8">3.4.11.10</ecNumber>
    </alternativeName>
    <alternativeName>
        <fullName evidence="8">Leucyl aminopeptidase</fullName>
    </alternativeName>
</protein>
<gene>
    <name evidence="8" type="primary">pepA</name>
    <name evidence="11" type="ORF">SAMN04488051_10263</name>
</gene>